<feature type="transmembrane region" description="Helical" evidence="1">
    <location>
        <begin position="238"/>
        <end position="257"/>
    </location>
</feature>
<feature type="transmembrane region" description="Helical" evidence="1">
    <location>
        <begin position="85"/>
        <end position="104"/>
    </location>
</feature>
<reference evidence="3 4" key="1">
    <citation type="submission" date="2016-11" db="EMBL/GenBank/DDBJ databases">
        <authorList>
            <person name="Jaros S."/>
            <person name="Januszkiewicz K."/>
            <person name="Wedrychowicz H."/>
        </authorList>
    </citation>
    <scope>NUCLEOTIDE SEQUENCE [LARGE SCALE GENOMIC DNA]</scope>
    <source>
        <strain evidence="3 4">DSM 24574</strain>
    </source>
</reference>
<keyword evidence="1" id="KW-1133">Transmembrane helix</keyword>
<gene>
    <name evidence="3" type="ORF">SAMN04488109_1718</name>
</gene>
<dbReference type="GO" id="GO:0016746">
    <property type="term" value="F:acyltransferase activity"/>
    <property type="evidence" value="ECO:0007669"/>
    <property type="project" value="UniProtKB-KW"/>
</dbReference>
<keyword evidence="3" id="KW-0012">Acyltransferase</keyword>
<dbReference type="AlphaFoldDB" id="A0A1M5MFA2"/>
<evidence type="ECO:0000256" key="1">
    <source>
        <dbReference type="SAM" id="Phobius"/>
    </source>
</evidence>
<evidence type="ECO:0000259" key="2">
    <source>
        <dbReference type="Pfam" id="PF16401"/>
    </source>
</evidence>
<protein>
    <submittedName>
        <fullName evidence="3">Predicted acyltransferase</fullName>
    </submittedName>
</protein>
<dbReference type="PANTHER" id="PTHR31061">
    <property type="entry name" value="LD22376P"/>
    <property type="match status" value="1"/>
</dbReference>
<feature type="transmembrane region" description="Helical" evidence="1">
    <location>
        <begin position="295"/>
        <end position="317"/>
    </location>
</feature>
<dbReference type="EMBL" id="FQWQ01000001">
    <property type="protein sequence ID" value="SHG76010.1"/>
    <property type="molecule type" value="Genomic_DNA"/>
</dbReference>
<feature type="transmembrane region" description="Helical" evidence="1">
    <location>
        <begin position="176"/>
        <end position="195"/>
    </location>
</feature>
<keyword evidence="4" id="KW-1185">Reference proteome</keyword>
<feature type="transmembrane region" description="Helical" evidence="1">
    <location>
        <begin position="52"/>
        <end position="73"/>
    </location>
</feature>
<proteinExistence type="predicted"/>
<dbReference type="PANTHER" id="PTHR31061:SF24">
    <property type="entry name" value="LD22376P"/>
    <property type="match status" value="1"/>
</dbReference>
<feature type="transmembrane region" description="Helical" evidence="1">
    <location>
        <begin position="364"/>
        <end position="385"/>
    </location>
</feature>
<dbReference type="OrthoDB" id="9788724at2"/>
<feature type="transmembrane region" description="Helical" evidence="1">
    <location>
        <begin position="202"/>
        <end position="218"/>
    </location>
</feature>
<feature type="domain" description="DUF5009" evidence="2">
    <location>
        <begin position="11"/>
        <end position="164"/>
    </location>
</feature>
<dbReference type="Pfam" id="PF16401">
    <property type="entry name" value="DUF5009"/>
    <property type="match status" value="1"/>
</dbReference>
<feature type="transmembrane region" description="Helical" evidence="1">
    <location>
        <begin position="269"/>
        <end position="289"/>
    </location>
</feature>
<feature type="transmembrane region" description="Helical" evidence="1">
    <location>
        <begin position="116"/>
        <end position="134"/>
    </location>
</feature>
<keyword evidence="1" id="KW-0472">Membrane</keyword>
<evidence type="ECO:0000313" key="4">
    <source>
        <dbReference type="Proteomes" id="UP000184212"/>
    </source>
</evidence>
<keyword evidence="3" id="KW-0808">Transferase</keyword>
<name>A0A1M5MFA2_9BACT</name>
<keyword evidence="1" id="KW-0812">Transmembrane</keyword>
<evidence type="ECO:0000313" key="3">
    <source>
        <dbReference type="EMBL" id="SHG76010.1"/>
    </source>
</evidence>
<sequence length="394" mass="43757">MDNGLTTQRILSIDALRGITILTMIFVNELAGVHGIPAWMKHMPADADAMTFVDAVFPAFLFIVGMSIPFAIASRKAKGDSPAQLQGHILFRTLGLLVLGVFMVNAEGDYNEAAMPIPIGVWSLLFYVAVILIWNVYNAESKALKYRLRATGVIILIALAFIYRGGEDGTEYMKPHWWGILGLIGWAYLLGCICYQAFRGNLIALSATVVFCIGYYALGRTIEHASPWHVLFSQGGHASHTSLVLMGIILSLIFFHGKSMTNQQRFNAAAVYAVVLIIGGVLLRPYFQISKIHATPSWCLFSAAACVVIFSFLYWLIDLKKVSGWTNFIKPAASNPLLTYIIPFVVYALMETFHLHWPSFLREGFVGILWSLVFAVAVMSLVPVLNRMKIRLQL</sequence>
<dbReference type="Proteomes" id="UP000184212">
    <property type="component" value="Unassembled WGS sequence"/>
</dbReference>
<accession>A0A1M5MFA2</accession>
<dbReference type="RefSeq" id="WP_073132769.1">
    <property type="nucleotide sequence ID" value="NZ_FQWQ01000001.1"/>
</dbReference>
<dbReference type="InterPro" id="IPR032176">
    <property type="entry name" value="DUF5009"/>
</dbReference>
<dbReference type="STRING" id="947013.SAMN04488109_1718"/>
<feature type="transmembrane region" description="Helical" evidence="1">
    <location>
        <begin position="337"/>
        <end position="358"/>
    </location>
</feature>
<feature type="transmembrane region" description="Helical" evidence="1">
    <location>
        <begin position="21"/>
        <end position="40"/>
    </location>
</feature>
<organism evidence="3 4">
    <name type="scientific">Chryseolinea serpens</name>
    <dbReference type="NCBI Taxonomy" id="947013"/>
    <lineage>
        <taxon>Bacteria</taxon>
        <taxon>Pseudomonadati</taxon>
        <taxon>Bacteroidota</taxon>
        <taxon>Cytophagia</taxon>
        <taxon>Cytophagales</taxon>
        <taxon>Fulvivirgaceae</taxon>
        <taxon>Chryseolinea</taxon>
    </lineage>
</organism>
<feature type="transmembrane region" description="Helical" evidence="1">
    <location>
        <begin position="146"/>
        <end position="164"/>
    </location>
</feature>